<dbReference type="PANTHER" id="PTHR46704:SF1">
    <property type="entry name" value="TELOMERE LENGTH REGULATION PROTEIN TEL2 HOMOLOG"/>
    <property type="match status" value="1"/>
</dbReference>
<dbReference type="Proteomes" id="UP001353858">
    <property type="component" value="Unassembled WGS sequence"/>
</dbReference>
<evidence type="ECO:0008006" key="3">
    <source>
        <dbReference type="Google" id="ProtNLM"/>
    </source>
</evidence>
<name>A0AAN7PGJ1_9COLE</name>
<protein>
    <recommendedName>
        <fullName evidence="3">Tesmin/TSO1-like CXC domain-containing protein</fullName>
    </recommendedName>
</protein>
<keyword evidence="2" id="KW-1185">Reference proteome</keyword>
<comment type="caution">
    <text evidence="1">The sequence shown here is derived from an EMBL/GenBank/DDBJ whole genome shotgun (WGS) entry which is preliminary data.</text>
</comment>
<dbReference type="PANTHER" id="PTHR46704">
    <property type="entry name" value="CXC DOMAIN-CONTAINING PROTEIN-RELATED"/>
    <property type="match status" value="1"/>
</dbReference>
<dbReference type="InterPro" id="IPR029060">
    <property type="entry name" value="PIN-like_dom_sf"/>
</dbReference>
<dbReference type="SUPFAM" id="SSF88723">
    <property type="entry name" value="PIN domain-like"/>
    <property type="match status" value="1"/>
</dbReference>
<dbReference type="AlphaFoldDB" id="A0AAN7PGJ1"/>
<evidence type="ECO:0000313" key="2">
    <source>
        <dbReference type="Proteomes" id="UP001353858"/>
    </source>
</evidence>
<dbReference type="EMBL" id="JARPUR010000001">
    <property type="protein sequence ID" value="KAK4885458.1"/>
    <property type="molecule type" value="Genomic_DNA"/>
</dbReference>
<organism evidence="1 2">
    <name type="scientific">Aquatica leii</name>
    <dbReference type="NCBI Taxonomy" id="1421715"/>
    <lineage>
        <taxon>Eukaryota</taxon>
        <taxon>Metazoa</taxon>
        <taxon>Ecdysozoa</taxon>
        <taxon>Arthropoda</taxon>
        <taxon>Hexapoda</taxon>
        <taxon>Insecta</taxon>
        <taxon>Pterygota</taxon>
        <taxon>Neoptera</taxon>
        <taxon>Endopterygota</taxon>
        <taxon>Coleoptera</taxon>
        <taxon>Polyphaga</taxon>
        <taxon>Elateriformia</taxon>
        <taxon>Elateroidea</taxon>
        <taxon>Lampyridae</taxon>
        <taxon>Luciolinae</taxon>
        <taxon>Aquatica</taxon>
    </lineage>
</organism>
<dbReference type="Gene3D" id="3.40.50.1010">
    <property type="entry name" value="5'-nuclease"/>
    <property type="match status" value="1"/>
</dbReference>
<accession>A0AAN7PGJ1</accession>
<reference evidence="2" key="1">
    <citation type="submission" date="2023-01" db="EMBL/GenBank/DDBJ databases">
        <title>Key to firefly adult light organ development and bioluminescence: homeobox transcription factors regulate luciferase expression and transportation to peroxisome.</title>
        <authorList>
            <person name="Fu X."/>
        </authorList>
    </citation>
    <scope>NUCLEOTIDE SEQUENCE [LARGE SCALE GENOMIC DNA]</scope>
</reference>
<sequence length="939" mass="107020">MIWFYGKRKNFPLPGWNGYIEHMTGNILDFSKSKILFLPFVQQPASNYSTIYTTLLCALEDTKRYNHKVCIITFDQPLYAKAREIVSAASEGSELSRIIVRLGGFHLLMSFFGAIGYIMQGSGLKEVLSEIYAPKSLEKMLNGHAYTRAVRAHTLIHLTLALTILKELAIDDVMDATLIITVENILNNTLSYYDIEDDEEISGPLLDLFNEKLIEYQKRGPTAQLWIQYFRMVSIAKEFIRAERMGDWQAHLNSVKEMLPYFHASGHLPYANVYQRFTEGFFTVRRSDKLSCGTSTDMIIEQSMMKIMKTDGGISRGRSTKESVISKWVYGMHAMNTVCDGLEDLANVRMNTTDQHVDASDSRVKKDAKDIKILLDWFSSHDPFPKINKILSIASGVVGDDKINCHKAREVGIASMSKMTGQTFNNIKLKRSEKVLPLLAATSTVKIHEEEVPIDPVLLFQRMSVTKTFQHEIEKFFAYELAPYPLSLFDAAGMRKTMKSAIYDCFQSINGEVDCTNAVYIIDGGYLLHHVVWDREETFNVIFEKYVRYLHRHYGHTVTVVFDGYSDTTKSIKAAEQRRRTTKTTSSSYIIFDEFMKVPANQQQFFANIKNKSRFISMLSDKLTIENIAVKQAQNDADVLIIETAIEKFSATNTTIVVGEDVDLLVLLTAKTPSDKIIYFLKPGKAQQRSEIYSSKSLSAYPKCQNYILFLHATTGCDTTSAMFRRGKNSVLKLFEKKDLVDCAKVFTEIDSSPQTIITKGIQFLLAVYGAPKKIDCIDKYRYLTFVKNTKNKKQVQLSLYYQVQTWQGNQLNPEDWGWKLINNTLEPIQTLLLAAPEKLLNTIFCNCKKGCSTKCGCKKVGLQCSSACTNCQGLSCSNVQLITTEEDSYDFDEETTDSSSFEQFLNIQQEEEEEKEEEEEVIEENMIVEFEYEEYESD</sequence>
<proteinExistence type="predicted"/>
<gene>
    <name evidence="1" type="ORF">RN001_001729</name>
</gene>
<evidence type="ECO:0000313" key="1">
    <source>
        <dbReference type="EMBL" id="KAK4885458.1"/>
    </source>
</evidence>